<sequence>MGLTSYSKAVSSESARAQSNIIQMRYGKTGIIKYNLSKGIYSVTYGVNAFINNAYAQATANGDSLSSVNYKTRKYSSVSLHDSFGNGTKHIITLTGGSVPSMQQIFYTYPNRNYFFTQLVVSGKALASNYMAPLIAEFASLGNTERSVFIPFDNDTFISYDAKDLTSGVTNTSAEVGVVYNASRTGIVSGSVEHTVWKTGVSIANLQNVHQLKVWAGYASKEVTRDTVAHGMVKGAVLRSPKIMVGYFVDWRTGLEAYGRSNRIAEPPFVFNWTKATPIGWNSWGVLQDKLTYDKAIKVADFFADSLKTFRSGNTAYIDLDAYWDFFKKGEDYSKLKEFADYCKAKGLEPGAYWAPFTDWGHKQGGSRKVEGSDYTYADLWTKTGRGYHDIDGARALDSTHPGTQRRIDYFIDHLKACGFKMIKIDFLGHAAIEAASFYDPTVTTGMQAYSKGMEYLVNRLGNQMLIYAAISPSVATGRYVHSRRVACDAFKTIEHTKYTLNSLSYGWWQTYVYNYIDADHVVFGNEPIGANRARLLSALITGTFITGDDFSSKGIWKSRAKEFYQNPGLLRVLTSGKAFQPVDAAVGTGASSAFWRRDGNEFYLAVFNYGKEAQQMAIDFKDLGLNATKIKACTEVIQGKKVALSNQLNINTPAADAALYRFTLAQ</sequence>
<evidence type="ECO:0000256" key="3">
    <source>
        <dbReference type="ARBA" id="ARBA00023295"/>
    </source>
</evidence>
<evidence type="ECO:0000313" key="5">
    <source>
        <dbReference type="Proteomes" id="UP000662074"/>
    </source>
</evidence>
<protein>
    <submittedName>
        <fullName evidence="4">Alpha-galactosidase</fullName>
    </submittedName>
</protein>
<dbReference type="GO" id="GO:0004553">
    <property type="term" value="F:hydrolase activity, hydrolyzing O-glycosyl compounds"/>
    <property type="evidence" value="ECO:0007669"/>
    <property type="project" value="InterPro"/>
</dbReference>
<dbReference type="SUPFAM" id="SSF51011">
    <property type="entry name" value="Glycosyl hydrolase domain"/>
    <property type="match status" value="1"/>
</dbReference>
<evidence type="ECO:0000256" key="1">
    <source>
        <dbReference type="ARBA" id="ARBA00009743"/>
    </source>
</evidence>
<comment type="similarity">
    <text evidence="1">Belongs to the glycosyl hydrolase 27 family.</text>
</comment>
<evidence type="ECO:0000313" key="4">
    <source>
        <dbReference type="EMBL" id="GGI52235.1"/>
    </source>
</evidence>
<dbReference type="InterPro" id="IPR013780">
    <property type="entry name" value="Glyco_hydro_b"/>
</dbReference>
<dbReference type="Gene3D" id="2.60.40.1180">
    <property type="entry name" value="Golgi alpha-mannosidase II"/>
    <property type="match status" value="1"/>
</dbReference>
<dbReference type="AlphaFoldDB" id="A0A917N2R7"/>
<gene>
    <name evidence="4" type="ORF">GCM10011425_34470</name>
</gene>
<dbReference type="Proteomes" id="UP000662074">
    <property type="component" value="Unassembled WGS sequence"/>
</dbReference>
<accession>A0A917N2R7</accession>
<comment type="caution">
    <text evidence="4">The sequence shown here is derived from an EMBL/GenBank/DDBJ whole genome shotgun (WGS) entry which is preliminary data.</text>
</comment>
<dbReference type="GO" id="GO:0005975">
    <property type="term" value="P:carbohydrate metabolic process"/>
    <property type="evidence" value="ECO:0007669"/>
    <property type="project" value="InterPro"/>
</dbReference>
<dbReference type="Gene3D" id="3.20.20.70">
    <property type="entry name" value="Aldolase class I"/>
    <property type="match status" value="1"/>
</dbReference>
<keyword evidence="5" id="KW-1185">Reference proteome</keyword>
<reference evidence="4" key="1">
    <citation type="journal article" date="2014" name="Int. J. Syst. Evol. Microbiol.">
        <title>Complete genome sequence of Corynebacterium casei LMG S-19264T (=DSM 44701T), isolated from a smear-ripened cheese.</title>
        <authorList>
            <consortium name="US DOE Joint Genome Institute (JGI-PGF)"/>
            <person name="Walter F."/>
            <person name="Albersmeier A."/>
            <person name="Kalinowski J."/>
            <person name="Ruckert C."/>
        </authorList>
    </citation>
    <scope>NUCLEOTIDE SEQUENCE</scope>
    <source>
        <strain evidence="4">CCM 8711</strain>
    </source>
</reference>
<keyword evidence="2" id="KW-0378">Hydrolase</keyword>
<dbReference type="InterPro" id="IPR002241">
    <property type="entry name" value="Glyco_hydro_27"/>
</dbReference>
<evidence type="ECO:0000256" key="2">
    <source>
        <dbReference type="ARBA" id="ARBA00022801"/>
    </source>
</evidence>
<dbReference type="SUPFAM" id="SSF51445">
    <property type="entry name" value="(Trans)glycosidases"/>
    <property type="match status" value="1"/>
</dbReference>
<dbReference type="PANTHER" id="PTHR11452">
    <property type="entry name" value="ALPHA-GALACTOSIDASE/ALPHA-N-ACETYLGALACTOSAMINIDASE"/>
    <property type="match status" value="1"/>
</dbReference>
<dbReference type="EMBL" id="BMDO01000011">
    <property type="protein sequence ID" value="GGI52235.1"/>
    <property type="molecule type" value="Genomic_DNA"/>
</dbReference>
<reference evidence="4" key="2">
    <citation type="submission" date="2020-09" db="EMBL/GenBank/DDBJ databases">
        <authorList>
            <person name="Sun Q."/>
            <person name="Sedlacek I."/>
        </authorList>
    </citation>
    <scope>NUCLEOTIDE SEQUENCE</scope>
    <source>
        <strain evidence="4">CCM 8711</strain>
    </source>
</reference>
<dbReference type="InterPro" id="IPR013785">
    <property type="entry name" value="Aldolase_TIM"/>
</dbReference>
<organism evidence="4 5">
    <name type="scientific">Mucilaginibacter galii</name>
    <dbReference type="NCBI Taxonomy" id="2005073"/>
    <lineage>
        <taxon>Bacteria</taxon>
        <taxon>Pseudomonadati</taxon>
        <taxon>Bacteroidota</taxon>
        <taxon>Sphingobacteriia</taxon>
        <taxon>Sphingobacteriales</taxon>
        <taxon>Sphingobacteriaceae</taxon>
        <taxon>Mucilaginibacter</taxon>
    </lineage>
</organism>
<proteinExistence type="inferred from homology"/>
<keyword evidence="3" id="KW-0326">Glycosidase</keyword>
<dbReference type="PANTHER" id="PTHR11452:SF75">
    <property type="entry name" value="ALPHA-GALACTOSIDASE MEL1"/>
    <property type="match status" value="1"/>
</dbReference>
<name>A0A917N2R7_9SPHI</name>
<dbReference type="InterPro" id="IPR017853">
    <property type="entry name" value="GH"/>
</dbReference>